<dbReference type="EMBL" id="UOEU01000930">
    <property type="protein sequence ID" value="VAW42513.1"/>
    <property type="molecule type" value="Genomic_DNA"/>
</dbReference>
<dbReference type="Gene3D" id="1.10.1130.10">
    <property type="entry name" value="Flavocytochrome C3, Chain A"/>
    <property type="match status" value="1"/>
</dbReference>
<dbReference type="Pfam" id="PF09699">
    <property type="entry name" value="Paired_CXXCH_1"/>
    <property type="match status" value="1"/>
</dbReference>
<evidence type="ECO:0000313" key="2">
    <source>
        <dbReference type="EMBL" id="VAW42513.1"/>
    </source>
</evidence>
<gene>
    <name evidence="2" type="ORF">MNBD_CHLOROFLEXI01-1455</name>
</gene>
<dbReference type="InterPro" id="IPR010177">
    <property type="entry name" value="Paired_CXXCH_1"/>
</dbReference>
<reference evidence="2" key="1">
    <citation type="submission" date="2018-06" db="EMBL/GenBank/DDBJ databases">
        <authorList>
            <person name="Zhirakovskaya E."/>
        </authorList>
    </citation>
    <scope>NUCLEOTIDE SEQUENCE</scope>
</reference>
<proteinExistence type="predicted"/>
<dbReference type="AlphaFoldDB" id="A0A3B0VQV7"/>
<feature type="domain" description="Doubled CXXCH motif" evidence="1">
    <location>
        <begin position="38"/>
        <end position="72"/>
    </location>
</feature>
<name>A0A3B0VQV7_9ZZZZ</name>
<organism evidence="2">
    <name type="scientific">hydrothermal vent metagenome</name>
    <dbReference type="NCBI Taxonomy" id="652676"/>
    <lineage>
        <taxon>unclassified sequences</taxon>
        <taxon>metagenomes</taxon>
        <taxon>ecological metagenomes</taxon>
    </lineage>
</organism>
<dbReference type="NCBIfam" id="TIGR01905">
    <property type="entry name" value="paired_CXXCH_1"/>
    <property type="match status" value="1"/>
</dbReference>
<protein>
    <recommendedName>
        <fullName evidence="1">Doubled CXXCH motif domain-containing protein</fullName>
    </recommendedName>
</protein>
<dbReference type="SUPFAM" id="SSF48695">
    <property type="entry name" value="Multiheme cytochromes"/>
    <property type="match status" value="1"/>
</dbReference>
<evidence type="ECO:0000259" key="1">
    <source>
        <dbReference type="Pfam" id="PF09699"/>
    </source>
</evidence>
<sequence length="211" mass="21839">MKTGVFFTAVLGLLLLFFISGAVWADAGPHGGYTDTPDACATCHRTHTAPGPRLLNSDATGNEFCYTCHNGTGASATPVVSTHANTDFANSAEAAFSLACTQCHDPHGNASALAIVREYVQVQAGASPVTSGPVVFTAREGTNSFDDGVSPPSSRICVTCHDNANNPGFPMSNHVGGANHVGGDDFTSLDCTACHTHSLDADLYTEDGFMP</sequence>
<accession>A0A3B0VQV7</accession>
<dbReference type="InterPro" id="IPR036280">
    <property type="entry name" value="Multihaem_cyt_sf"/>
</dbReference>